<evidence type="ECO:0000313" key="2">
    <source>
        <dbReference type="EMBL" id="EXY93056.1"/>
    </source>
</evidence>
<sequence>MEEKKEVIEISLALQREIAKEFKVSERSVQSAMRFETNSPSARLLRAYALNHGGQQYKITTIKERIENPYMEVVTLK</sequence>
<dbReference type="PATRIC" id="fig|1339316.3.peg.131"/>
<reference evidence="1 4" key="1">
    <citation type="submission" date="2014-02" db="EMBL/GenBank/DDBJ databases">
        <authorList>
            <person name="Sears C."/>
            <person name="Carroll K."/>
            <person name="Sack B.R."/>
            <person name="Qadri F."/>
            <person name="Myers L.L."/>
            <person name="Chung G.-T."/>
            <person name="Escheverria P."/>
            <person name="Fraser C.M."/>
            <person name="Sadzewicz L."/>
            <person name="Shefchek K.A."/>
            <person name="Tallon L."/>
            <person name="Das S.P."/>
            <person name="Daugherty S."/>
            <person name="Mongodin E.F."/>
        </authorList>
    </citation>
    <scope>NUCLEOTIDE SEQUENCE [LARGE SCALE GENOMIC DNA]</scope>
    <source>
        <strain evidence="1">3998T</strain>
        <strain evidence="4">3998T(B)3</strain>
    </source>
</reference>
<dbReference type="AlphaFoldDB" id="A0A015VC49"/>
<dbReference type="Proteomes" id="UP000020773">
    <property type="component" value="Unassembled WGS sequence"/>
</dbReference>
<evidence type="ECO:0000313" key="1">
    <source>
        <dbReference type="EMBL" id="EXY92926.1"/>
    </source>
</evidence>
<proteinExistence type="predicted"/>
<dbReference type="EMBL" id="JGDB01000009">
    <property type="protein sequence ID" value="EXY92926.1"/>
    <property type="molecule type" value="Genomic_DNA"/>
</dbReference>
<accession>A0A015VC49</accession>
<dbReference type="EMBL" id="JGDB01000008">
    <property type="protein sequence ID" value="EXY93056.1"/>
    <property type="molecule type" value="Genomic_DNA"/>
</dbReference>
<evidence type="ECO:0000313" key="4">
    <source>
        <dbReference type="Proteomes" id="UP000020773"/>
    </source>
</evidence>
<gene>
    <name evidence="3" type="ORF">M125_0129</name>
    <name evidence="2" type="ORF">M125_0221</name>
    <name evidence="1" type="ORF">M125_0308</name>
</gene>
<protein>
    <submittedName>
        <fullName evidence="1">Uncharacterized protein</fullName>
    </submittedName>
</protein>
<name>A0A015VC49_BACFG</name>
<dbReference type="RefSeq" id="WP_005776958.1">
    <property type="nucleotide sequence ID" value="NZ_JGDB01000006.1"/>
</dbReference>
<dbReference type="EMBL" id="JGDB01000006">
    <property type="protein sequence ID" value="EXY93118.1"/>
    <property type="molecule type" value="Genomic_DNA"/>
</dbReference>
<organism evidence="1 4">
    <name type="scientific">Bacteroides fragilis str. 3998T(B)3</name>
    <dbReference type="NCBI Taxonomy" id="1339316"/>
    <lineage>
        <taxon>Bacteria</taxon>
        <taxon>Pseudomonadati</taxon>
        <taxon>Bacteroidota</taxon>
        <taxon>Bacteroidia</taxon>
        <taxon>Bacteroidales</taxon>
        <taxon>Bacteroidaceae</taxon>
        <taxon>Bacteroides</taxon>
    </lineage>
</organism>
<evidence type="ECO:0000313" key="3">
    <source>
        <dbReference type="EMBL" id="EXY93118.1"/>
    </source>
</evidence>
<comment type="caution">
    <text evidence="1">The sequence shown here is derived from an EMBL/GenBank/DDBJ whole genome shotgun (WGS) entry which is preliminary data.</text>
</comment>